<protein>
    <submittedName>
        <fullName evidence="2">Uncharacterized protein</fullName>
    </submittedName>
</protein>
<proteinExistence type="predicted"/>
<sequence>MAPVRHRWSINDVIGGIRNTVMPSDCSPNHFFSCIRYLSFIRKPENYRYTGFLQKTFPVSNTCNLRAMNLSDTAHIKPIVKFHVETEDQLQISAYQLNKIMSQYNLEISTDKTKCIAFQAYEFLTYEEMRNFFSFAKCCMTKYVFQTMDNFITELIQFFDVTFDISKNGSHKRSFDYDVFLLTSWFFNEAVSTTRLFSVDRIGDNEMVFREMRPRIRHRISNIRLTVGENLVKIQPGNQSKSAAELRLEPVYIRPVGEQPFRGRPGGHGGRGSSGLAGDRENVAPLDRCRLDCGPYQSSDIESPSTSNFKNLWDTRALRLRIVIRQGQDKTWFYLNWYEYLDPRNMRLCAEEKYQDIECTVFALGENLSLVCLFSRCSGAHGYG</sequence>
<name>A0ABQ8TZ79_PERAM</name>
<comment type="caution">
    <text evidence="2">The sequence shown here is derived from an EMBL/GenBank/DDBJ whole genome shotgun (WGS) entry which is preliminary data.</text>
</comment>
<feature type="compositionally biased region" description="Gly residues" evidence="1">
    <location>
        <begin position="264"/>
        <end position="275"/>
    </location>
</feature>
<accession>A0ABQ8TZ79</accession>
<organism evidence="2 3">
    <name type="scientific">Periplaneta americana</name>
    <name type="common">American cockroach</name>
    <name type="synonym">Blatta americana</name>
    <dbReference type="NCBI Taxonomy" id="6978"/>
    <lineage>
        <taxon>Eukaryota</taxon>
        <taxon>Metazoa</taxon>
        <taxon>Ecdysozoa</taxon>
        <taxon>Arthropoda</taxon>
        <taxon>Hexapoda</taxon>
        <taxon>Insecta</taxon>
        <taxon>Pterygota</taxon>
        <taxon>Neoptera</taxon>
        <taxon>Polyneoptera</taxon>
        <taxon>Dictyoptera</taxon>
        <taxon>Blattodea</taxon>
        <taxon>Blattoidea</taxon>
        <taxon>Blattidae</taxon>
        <taxon>Blattinae</taxon>
        <taxon>Periplaneta</taxon>
    </lineage>
</organism>
<reference evidence="2 3" key="1">
    <citation type="journal article" date="2022" name="Allergy">
        <title>Genome assembly and annotation of Periplaneta americana reveal a comprehensive cockroach allergen profile.</title>
        <authorList>
            <person name="Wang L."/>
            <person name="Xiong Q."/>
            <person name="Saelim N."/>
            <person name="Wang L."/>
            <person name="Nong W."/>
            <person name="Wan A.T."/>
            <person name="Shi M."/>
            <person name="Liu X."/>
            <person name="Cao Q."/>
            <person name="Hui J.H.L."/>
            <person name="Sookrung N."/>
            <person name="Leung T.F."/>
            <person name="Tungtrongchitr A."/>
            <person name="Tsui S.K.W."/>
        </authorList>
    </citation>
    <scope>NUCLEOTIDE SEQUENCE [LARGE SCALE GENOMIC DNA]</scope>
    <source>
        <strain evidence="2">PWHHKU_190912</strain>
    </source>
</reference>
<evidence type="ECO:0000313" key="2">
    <source>
        <dbReference type="EMBL" id="KAJ4451613.1"/>
    </source>
</evidence>
<evidence type="ECO:0000256" key="1">
    <source>
        <dbReference type="SAM" id="MobiDB-lite"/>
    </source>
</evidence>
<keyword evidence="3" id="KW-1185">Reference proteome</keyword>
<gene>
    <name evidence="2" type="ORF">ANN_03082</name>
</gene>
<feature type="region of interest" description="Disordered" evidence="1">
    <location>
        <begin position="257"/>
        <end position="280"/>
    </location>
</feature>
<dbReference type="EMBL" id="JAJSOF020000001">
    <property type="protein sequence ID" value="KAJ4451613.1"/>
    <property type="molecule type" value="Genomic_DNA"/>
</dbReference>
<dbReference type="Proteomes" id="UP001148838">
    <property type="component" value="Unassembled WGS sequence"/>
</dbReference>
<evidence type="ECO:0000313" key="3">
    <source>
        <dbReference type="Proteomes" id="UP001148838"/>
    </source>
</evidence>